<dbReference type="AlphaFoldDB" id="A0A4Q7P6G6"/>
<evidence type="ECO:0000313" key="2">
    <source>
        <dbReference type="Proteomes" id="UP000292209"/>
    </source>
</evidence>
<evidence type="ECO:0000313" key="1">
    <source>
        <dbReference type="EMBL" id="RZS95070.1"/>
    </source>
</evidence>
<dbReference type="Proteomes" id="UP000292209">
    <property type="component" value="Unassembled WGS sequence"/>
</dbReference>
<reference evidence="1 2" key="1">
    <citation type="submission" date="2019-02" db="EMBL/GenBank/DDBJ databases">
        <title>Genomic Encyclopedia of Archaeal and Bacterial Type Strains, Phase II (KMG-II): from individual species to whole genera.</title>
        <authorList>
            <person name="Goeker M."/>
        </authorList>
    </citation>
    <scope>NUCLEOTIDE SEQUENCE [LARGE SCALE GENOMIC DNA]</scope>
    <source>
        <strain evidence="1 2">DSM 21411</strain>
    </source>
</reference>
<accession>A0A4Q7P6G6</accession>
<protein>
    <submittedName>
        <fullName evidence="1">Uncharacterized protein</fullName>
    </submittedName>
</protein>
<organism evidence="1 2">
    <name type="scientific">Cecembia calidifontis</name>
    <dbReference type="NCBI Taxonomy" id="1187080"/>
    <lineage>
        <taxon>Bacteria</taxon>
        <taxon>Pseudomonadati</taxon>
        <taxon>Bacteroidota</taxon>
        <taxon>Cytophagia</taxon>
        <taxon>Cytophagales</taxon>
        <taxon>Cyclobacteriaceae</taxon>
        <taxon>Cecembia</taxon>
    </lineage>
</organism>
<dbReference type="EMBL" id="SGXG01000001">
    <property type="protein sequence ID" value="RZS95070.1"/>
    <property type="molecule type" value="Genomic_DNA"/>
</dbReference>
<name>A0A4Q7P6G6_9BACT</name>
<gene>
    <name evidence="1" type="ORF">BC751_0585</name>
</gene>
<sequence>MIHEMFHAEFYRAVKTNMPSSGNILFRDTFDQYVKTYMGTADHHHNLMADRYLDVMADILADIHKKLDYTAFANELKDVYPNGIPKSFYKSLAWEGLTGTLSFQIMKNVKVNPPLKSPFQKYEEAKRLSQMGLKNCN</sequence>
<proteinExistence type="predicted"/>
<keyword evidence="2" id="KW-1185">Reference proteome</keyword>
<comment type="caution">
    <text evidence="1">The sequence shown here is derived from an EMBL/GenBank/DDBJ whole genome shotgun (WGS) entry which is preliminary data.</text>
</comment>